<accession>A0A9Y2JKB0</accession>
<feature type="region of interest" description="Disordered" evidence="1">
    <location>
        <begin position="43"/>
        <end position="77"/>
    </location>
</feature>
<proteinExistence type="predicted"/>
<keyword evidence="3" id="KW-1185">Reference proteome</keyword>
<dbReference type="AlphaFoldDB" id="A0A9Y2JKB0"/>
<dbReference type="InterPro" id="IPR029062">
    <property type="entry name" value="Class_I_gatase-like"/>
</dbReference>
<dbReference type="EMBL" id="CP127295">
    <property type="protein sequence ID" value="WIY00095.1"/>
    <property type="molecule type" value="Genomic_DNA"/>
</dbReference>
<feature type="compositionally biased region" description="Basic and acidic residues" evidence="1">
    <location>
        <begin position="43"/>
        <end position="55"/>
    </location>
</feature>
<sequence length="77" mass="8377">MARVLVLTGDAAEELDTMYPIFRLRESGHEAVVAAPATLSAGRREARLRQPRERPAAAPRTATESTICHEATHKIPG</sequence>
<dbReference type="Proteomes" id="UP001239397">
    <property type="component" value="Chromosome"/>
</dbReference>
<evidence type="ECO:0000256" key="1">
    <source>
        <dbReference type="SAM" id="MobiDB-lite"/>
    </source>
</evidence>
<organism evidence="2 3">
    <name type="scientific">Amycolatopsis mongoliensis</name>
    <dbReference type="NCBI Taxonomy" id="715475"/>
    <lineage>
        <taxon>Bacteria</taxon>
        <taxon>Bacillati</taxon>
        <taxon>Actinomycetota</taxon>
        <taxon>Actinomycetes</taxon>
        <taxon>Pseudonocardiales</taxon>
        <taxon>Pseudonocardiaceae</taxon>
        <taxon>Amycolatopsis</taxon>
    </lineage>
</organism>
<dbReference type="KEGG" id="amog:QRX60_39535"/>
<evidence type="ECO:0000313" key="2">
    <source>
        <dbReference type="EMBL" id="WIY00095.1"/>
    </source>
</evidence>
<name>A0A9Y2JKB0_9PSEU</name>
<evidence type="ECO:0008006" key="4">
    <source>
        <dbReference type="Google" id="ProtNLM"/>
    </source>
</evidence>
<dbReference type="RefSeq" id="WP_285996567.1">
    <property type="nucleotide sequence ID" value="NZ_CP127295.1"/>
</dbReference>
<evidence type="ECO:0000313" key="3">
    <source>
        <dbReference type="Proteomes" id="UP001239397"/>
    </source>
</evidence>
<reference evidence="2 3" key="1">
    <citation type="submission" date="2023-06" db="EMBL/GenBank/DDBJ databases">
        <authorList>
            <person name="Oyuntsetseg B."/>
            <person name="Kim S.B."/>
        </authorList>
    </citation>
    <scope>NUCLEOTIDE SEQUENCE [LARGE SCALE GENOMIC DNA]</scope>
    <source>
        <strain evidence="2 3">4-36</strain>
    </source>
</reference>
<protein>
    <recommendedName>
        <fullName evidence="4">DJ-1/PfpI domain-containing protein</fullName>
    </recommendedName>
</protein>
<feature type="compositionally biased region" description="Low complexity" evidence="1">
    <location>
        <begin position="56"/>
        <end position="66"/>
    </location>
</feature>
<gene>
    <name evidence="2" type="ORF">QRX60_39535</name>
</gene>
<dbReference type="SUPFAM" id="SSF52317">
    <property type="entry name" value="Class I glutamine amidotransferase-like"/>
    <property type="match status" value="1"/>
</dbReference>